<dbReference type="GO" id="GO:0008934">
    <property type="term" value="F:inositol monophosphate 1-phosphatase activity"/>
    <property type="evidence" value="ECO:0007669"/>
    <property type="project" value="TreeGrafter"/>
</dbReference>
<keyword evidence="3 4" id="KW-0460">Magnesium</keyword>
<proteinExistence type="predicted"/>
<feature type="binding site" evidence="4">
    <location>
        <position position="75"/>
    </location>
    <ligand>
        <name>Mg(2+)</name>
        <dbReference type="ChEBI" id="CHEBI:18420"/>
        <label>1</label>
        <note>catalytic</note>
    </ligand>
</feature>
<comment type="caution">
    <text evidence="6">The sequence shown here is derived from an EMBL/GenBank/DDBJ whole genome shotgun (WGS) entry which is preliminary data.</text>
</comment>
<dbReference type="PRINTS" id="PR00377">
    <property type="entry name" value="IMPHPHTASES"/>
</dbReference>
<feature type="binding site" evidence="4">
    <location>
        <position position="97"/>
    </location>
    <ligand>
        <name>Mg(2+)</name>
        <dbReference type="ChEBI" id="CHEBI:18420"/>
        <label>1</label>
        <note>catalytic</note>
    </ligand>
</feature>
<dbReference type="GO" id="GO:0046872">
    <property type="term" value="F:metal ion binding"/>
    <property type="evidence" value="ECO:0007669"/>
    <property type="project" value="UniProtKB-KW"/>
</dbReference>
<accession>A0A6G2BGU2</accession>
<dbReference type="Gene3D" id="3.40.190.80">
    <property type="match status" value="1"/>
</dbReference>
<feature type="binding site" evidence="4">
    <location>
        <position position="98"/>
    </location>
    <ligand>
        <name>Mg(2+)</name>
        <dbReference type="ChEBI" id="CHEBI:18420"/>
        <label>1</label>
        <note>catalytic</note>
    </ligand>
</feature>
<dbReference type="InterPro" id="IPR020583">
    <property type="entry name" value="Inositol_monoP_metal-BS"/>
</dbReference>
<evidence type="ECO:0000256" key="3">
    <source>
        <dbReference type="ARBA" id="ARBA00022842"/>
    </source>
</evidence>
<protein>
    <submittedName>
        <fullName evidence="6">Inositol monophosphatase family protein</fullName>
    </submittedName>
</protein>
<dbReference type="Pfam" id="PF00459">
    <property type="entry name" value="Inositol_P"/>
    <property type="match status" value="1"/>
</dbReference>
<evidence type="ECO:0000256" key="4">
    <source>
        <dbReference type="PIRSR" id="PIRSR600760-2"/>
    </source>
</evidence>
<evidence type="ECO:0000256" key="5">
    <source>
        <dbReference type="SAM" id="MobiDB-lite"/>
    </source>
</evidence>
<dbReference type="PANTHER" id="PTHR20854:SF4">
    <property type="entry name" value="INOSITOL-1-MONOPHOSPHATASE-RELATED"/>
    <property type="match status" value="1"/>
</dbReference>
<evidence type="ECO:0000313" key="7">
    <source>
        <dbReference type="Proteomes" id="UP000473014"/>
    </source>
</evidence>
<dbReference type="Proteomes" id="UP000473014">
    <property type="component" value="Unassembled WGS sequence"/>
</dbReference>
<sequence>MRTGGSVVEPGREPFAVAGKAVDAGVEWLARAGREWSERRFKESGEEVTDADGEVERRVTRVLRQHFPDIPVVGEESDGAAGDGGPLPSRCWLLDPIDGTMNFTRGAPLYAVSLALVEDGRPSLGVLHAPALDRRWNAAPAGPGGSKPPVEPPGGARALSRAVIGVTGAGSSTSRSGRYLDRLLDGAYRVRMHGCMSMDLVGVAEGWLDGCVCLTPKPWDVAAGVALLRRRGRAVLGAGGREFAFDSPLLAAGPAPLARELAALWDSTAAGRGAGRPS</sequence>
<dbReference type="EMBL" id="WIXO01000001">
    <property type="protein sequence ID" value="MTE21424.1"/>
    <property type="molecule type" value="Genomic_DNA"/>
</dbReference>
<dbReference type="OrthoDB" id="9772456at2"/>
<dbReference type="SUPFAM" id="SSF56655">
    <property type="entry name" value="Carbohydrate phosphatase"/>
    <property type="match status" value="1"/>
</dbReference>
<keyword evidence="7" id="KW-1185">Reference proteome</keyword>
<dbReference type="CDD" id="cd01637">
    <property type="entry name" value="IMPase_like"/>
    <property type="match status" value="1"/>
</dbReference>
<dbReference type="GO" id="GO:0007165">
    <property type="term" value="P:signal transduction"/>
    <property type="evidence" value="ECO:0007669"/>
    <property type="project" value="TreeGrafter"/>
</dbReference>
<dbReference type="PROSITE" id="PS00629">
    <property type="entry name" value="IMP_1"/>
    <property type="match status" value="1"/>
</dbReference>
<organism evidence="6 7">
    <name type="scientific">Streptomyces taklimakanensis</name>
    <dbReference type="NCBI Taxonomy" id="2569853"/>
    <lineage>
        <taxon>Bacteria</taxon>
        <taxon>Bacillati</taxon>
        <taxon>Actinomycetota</taxon>
        <taxon>Actinomycetes</taxon>
        <taxon>Kitasatosporales</taxon>
        <taxon>Streptomycetaceae</taxon>
        <taxon>Streptomyces</taxon>
    </lineage>
</organism>
<dbReference type="AlphaFoldDB" id="A0A6G2BGU2"/>
<evidence type="ECO:0000256" key="1">
    <source>
        <dbReference type="ARBA" id="ARBA00022723"/>
    </source>
</evidence>
<feature type="binding site" evidence="4">
    <location>
        <position position="220"/>
    </location>
    <ligand>
        <name>Mg(2+)</name>
        <dbReference type="ChEBI" id="CHEBI:18420"/>
        <label>2</label>
    </ligand>
</feature>
<comment type="cofactor">
    <cofactor evidence="4">
        <name>Mg(2+)</name>
        <dbReference type="ChEBI" id="CHEBI:18420"/>
    </cofactor>
</comment>
<dbReference type="InterPro" id="IPR000760">
    <property type="entry name" value="Inositol_monophosphatase-like"/>
</dbReference>
<name>A0A6G2BGU2_9ACTN</name>
<evidence type="ECO:0000313" key="6">
    <source>
        <dbReference type="EMBL" id="MTE21424.1"/>
    </source>
</evidence>
<reference evidence="6 7" key="1">
    <citation type="submission" date="2019-11" db="EMBL/GenBank/DDBJ databases">
        <authorList>
            <person name="Yuan L."/>
        </authorList>
    </citation>
    <scope>NUCLEOTIDE SEQUENCE [LARGE SCALE GENOMIC DNA]</scope>
    <source>
        <strain evidence="6 7">TRM43335</strain>
    </source>
</reference>
<keyword evidence="2" id="KW-0378">Hydrolase</keyword>
<dbReference type="RefSeq" id="WP_155072184.1">
    <property type="nucleotide sequence ID" value="NZ_WIXO01000001.1"/>
</dbReference>
<evidence type="ECO:0000256" key="2">
    <source>
        <dbReference type="ARBA" id="ARBA00022801"/>
    </source>
</evidence>
<feature type="binding site" evidence="4">
    <location>
        <position position="95"/>
    </location>
    <ligand>
        <name>Mg(2+)</name>
        <dbReference type="ChEBI" id="CHEBI:18420"/>
        <label>1</label>
        <note>catalytic</note>
    </ligand>
</feature>
<dbReference type="GO" id="GO:0006020">
    <property type="term" value="P:inositol metabolic process"/>
    <property type="evidence" value="ECO:0007669"/>
    <property type="project" value="TreeGrafter"/>
</dbReference>
<feature type="region of interest" description="Disordered" evidence="5">
    <location>
        <begin position="137"/>
        <end position="156"/>
    </location>
</feature>
<dbReference type="Gene3D" id="3.30.540.10">
    <property type="entry name" value="Fructose-1,6-Bisphosphatase, subunit A, domain 1"/>
    <property type="match status" value="1"/>
</dbReference>
<keyword evidence="1 4" id="KW-0479">Metal-binding</keyword>
<dbReference type="PANTHER" id="PTHR20854">
    <property type="entry name" value="INOSITOL MONOPHOSPHATASE"/>
    <property type="match status" value="1"/>
</dbReference>
<gene>
    <name evidence="6" type="ORF">F0L17_20370</name>
</gene>